<evidence type="ECO:0000313" key="2">
    <source>
        <dbReference type="Proteomes" id="UP001186974"/>
    </source>
</evidence>
<evidence type="ECO:0000313" key="1">
    <source>
        <dbReference type="EMBL" id="KAK3076336.1"/>
    </source>
</evidence>
<gene>
    <name evidence="1" type="ORF">LTS18_013293</name>
</gene>
<dbReference type="EMBL" id="JAWDJW010004090">
    <property type="protein sequence ID" value="KAK3076336.1"/>
    <property type="molecule type" value="Genomic_DNA"/>
</dbReference>
<accession>A0ACC3DHZ9</accession>
<comment type="caution">
    <text evidence="1">The sequence shown here is derived from an EMBL/GenBank/DDBJ whole genome shotgun (WGS) entry which is preliminary data.</text>
</comment>
<protein>
    <submittedName>
        <fullName evidence="1">Uncharacterized protein</fullName>
    </submittedName>
</protein>
<sequence>MVKLRFLSRKSSSNDTPSSPRRTSTATWLGRKFSSASLETHSITFRGPSLAENRASISTVGSASSAGSHEDVSPDLPENEKLAETLKYLSIHFSTTEDCNGFLKEFNDIQKQMKEPPVFSAPYEMDNLSVPARPPDSHVSPYLSGSEPPSPGHIVPEIPELEADIPAELDSTPSYPCSPYQQTMSP</sequence>
<dbReference type="Proteomes" id="UP001186974">
    <property type="component" value="Unassembled WGS sequence"/>
</dbReference>
<keyword evidence="2" id="KW-1185">Reference proteome</keyword>
<proteinExistence type="predicted"/>
<name>A0ACC3DHZ9_9PEZI</name>
<organism evidence="1 2">
    <name type="scientific">Coniosporium uncinatum</name>
    <dbReference type="NCBI Taxonomy" id="93489"/>
    <lineage>
        <taxon>Eukaryota</taxon>
        <taxon>Fungi</taxon>
        <taxon>Dikarya</taxon>
        <taxon>Ascomycota</taxon>
        <taxon>Pezizomycotina</taxon>
        <taxon>Dothideomycetes</taxon>
        <taxon>Dothideomycetes incertae sedis</taxon>
        <taxon>Coniosporium</taxon>
    </lineage>
</organism>
<reference evidence="1" key="1">
    <citation type="submission" date="2024-09" db="EMBL/GenBank/DDBJ databases">
        <title>Black Yeasts Isolated from many extreme environments.</title>
        <authorList>
            <person name="Coleine C."/>
            <person name="Stajich J.E."/>
            <person name="Selbmann L."/>
        </authorList>
    </citation>
    <scope>NUCLEOTIDE SEQUENCE</scope>
    <source>
        <strain evidence="1">CCFEE 5737</strain>
    </source>
</reference>